<dbReference type="FunFam" id="1.25.40.90:FF:000023">
    <property type="entry name" value="polyadenylation and cleavage factor homolog 4"/>
    <property type="match status" value="1"/>
</dbReference>
<dbReference type="InterPro" id="IPR013087">
    <property type="entry name" value="Znf_C2H2_type"/>
</dbReference>
<feature type="compositionally biased region" description="Low complexity" evidence="3">
    <location>
        <begin position="784"/>
        <end position="794"/>
    </location>
</feature>
<dbReference type="PROSITE" id="PS51391">
    <property type="entry name" value="CID"/>
    <property type="match status" value="1"/>
</dbReference>
<feature type="domain" description="C2H2-type" evidence="4">
    <location>
        <begin position="942"/>
        <end position="969"/>
    </location>
</feature>
<dbReference type="GO" id="GO:0000993">
    <property type="term" value="F:RNA polymerase II complex binding"/>
    <property type="evidence" value="ECO:0007669"/>
    <property type="project" value="InterPro"/>
</dbReference>
<name>A0AAE1WF29_9LAMI</name>
<evidence type="ECO:0000256" key="2">
    <source>
        <dbReference type="PROSITE-ProRule" id="PRU00042"/>
    </source>
</evidence>
<protein>
    <submittedName>
        <fullName evidence="6">Polyadenylation and cleavage factor4</fullName>
    </submittedName>
</protein>
<dbReference type="PANTHER" id="PTHR15921">
    <property type="entry name" value="PRE-MRNA CLEAVAGE COMPLEX II"/>
    <property type="match status" value="1"/>
</dbReference>
<feature type="compositionally biased region" description="Polar residues" evidence="3">
    <location>
        <begin position="549"/>
        <end position="596"/>
    </location>
</feature>
<dbReference type="Pfam" id="PF04818">
    <property type="entry name" value="CID"/>
    <property type="match status" value="1"/>
</dbReference>
<dbReference type="Gene3D" id="1.25.40.90">
    <property type="match status" value="1"/>
</dbReference>
<feature type="compositionally biased region" description="Basic and acidic residues" evidence="3">
    <location>
        <begin position="293"/>
        <end position="304"/>
    </location>
</feature>
<feature type="compositionally biased region" description="Polar residues" evidence="3">
    <location>
        <begin position="726"/>
        <end position="740"/>
    </location>
</feature>
<evidence type="ECO:0000256" key="3">
    <source>
        <dbReference type="SAM" id="MobiDB-lite"/>
    </source>
</evidence>
<dbReference type="PROSITE" id="PS00028">
    <property type="entry name" value="ZINC_FINGER_C2H2_1"/>
    <property type="match status" value="1"/>
</dbReference>
<dbReference type="CDD" id="cd16982">
    <property type="entry name" value="CID_Pcf11"/>
    <property type="match status" value="1"/>
</dbReference>
<dbReference type="InterPro" id="IPR047415">
    <property type="entry name" value="Pcf11_CID"/>
</dbReference>
<dbReference type="Proteomes" id="UP001289374">
    <property type="component" value="Unassembled WGS sequence"/>
</dbReference>
<evidence type="ECO:0000313" key="7">
    <source>
        <dbReference type="Proteomes" id="UP001289374"/>
    </source>
</evidence>
<feature type="compositionally biased region" description="Polar residues" evidence="3">
    <location>
        <begin position="509"/>
        <end position="525"/>
    </location>
</feature>
<evidence type="ECO:0000259" key="5">
    <source>
        <dbReference type="PROSITE" id="PS51391"/>
    </source>
</evidence>
<proteinExistence type="predicted"/>
<feature type="region of interest" description="Disordered" evidence="3">
    <location>
        <begin position="425"/>
        <end position="712"/>
    </location>
</feature>
<keyword evidence="2" id="KW-0862">Zinc</keyword>
<feature type="compositionally biased region" description="Basic and acidic residues" evidence="3">
    <location>
        <begin position="425"/>
        <end position="435"/>
    </location>
</feature>
<dbReference type="Pfam" id="PF23228">
    <property type="entry name" value="zf_PCFS4"/>
    <property type="match status" value="1"/>
</dbReference>
<feature type="compositionally biased region" description="Polar residues" evidence="3">
    <location>
        <begin position="630"/>
        <end position="647"/>
    </location>
</feature>
<feature type="domain" description="CID" evidence="5">
    <location>
        <begin position="80"/>
        <end position="208"/>
    </location>
</feature>
<evidence type="ECO:0000259" key="4">
    <source>
        <dbReference type="PROSITE" id="PS50157"/>
    </source>
</evidence>
<feature type="region of interest" description="Disordered" evidence="3">
    <location>
        <begin position="1"/>
        <end position="76"/>
    </location>
</feature>
<feature type="compositionally biased region" description="Basic and acidic residues" evidence="3">
    <location>
        <begin position="1"/>
        <end position="25"/>
    </location>
</feature>
<gene>
    <name evidence="6" type="ORF">Sango_1987500</name>
</gene>
<feature type="compositionally biased region" description="Polar residues" evidence="3">
    <location>
        <begin position="834"/>
        <end position="846"/>
    </location>
</feature>
<reference evidence="6" key="2">
    <citation type="journal article" date="2024" name="Plant">
        <title>Genomic evolution and insights into agronomic trait innovations of Sesamum species.</title>
        <authorList>
            <person name="Miao H."/>
            <person name="Wang L."/>
            <person name="Qu L."/>
            <person name="Liu H."/>
            <person name="Sun Y."/>
            <person name="Le M."/>
            <person name="Wang Q."/>
            <person name="Wei S."/>
            <person name="Zheng Y."/>
            <person name="Lin W."/>
            <person name="Duan Y."/>
            <person name="Cao H."/>
            <person name="Xiong S."/>
            <person name="Wang X."/>
            <person name="Wei L."/>
            <person name="Li C."/>
            <person name="Ma Q."/>
            <person name="Ju M."/>
            <person name="Zhao R."/>
            <person name="Li G."/>
            <person name="Mu C."/>
            <person name="Tian Q."/>
            <person name="Mei H."/>
            <person name="Zhang T."/>
            <person name="Gao T."/>
            <person name="Zhang H."/>
        </authorList>
    </citation>
    <scope>NUCLEOTIDE SEQUENCE</scope>
    <source>
        <strain evidence="6">K16</strain>
    </source>
</reference>
<organism evidence="6 7">
    <name type="scientific">Sesamum angolense</name>
    <dbReference type="NCBI Taxonomy" id="2727404"/>
    <lineage>
        <taxon>Eukaryota</taxon>
        <taxon>Viridiplantae</taxon>
        <taxon>Streptophyta</taxon>
        <taxon>Embryophyta</taxon>
        <taxon>Tracheophyta</taxon>
        <taxon>Spermatophyta</taxon>
        <taxon>Magnoliopsida</taxon>
        <taxon>eudicotyledons</taxon>
        <taxon>Gunneridae</taxon>
        <taxon>Pentapetalae</taxon>
        <taxon>asterids</taxon>
        <taxon>lamiids</taxon>
        <taxon>Lamiales</taxon>
        <taxon>Pedaliaceae</taxon>
        <taxon>Sesamum</taxon>
    </lineage>
</organism>
<comment type="caution">
    <text evidence="6">The sequence shown here is derived from an EMBL/GenBank/DDBJ whole genome shotgun (WGS) entry which is preliminary data.</text>
</comment>
<accession>A0AAE1WF29</accession>
<dbReference type="InterPro" id="IPR006569">
    <property type="entry name" value="CID_dom"/>
</dbReference>
<dbReference type="GO" id="GO:0031124">
    <property type="term" value="P:mRNA 3'-end processing"/>
    <property type="evidence" value="ECO:0007669"/>
    <property type="project" value="InterPro"/>
</dbReference>
<feature type="region of interest" description="Disordered" evidence="3">
    <location>
        <begin position="814"/>
        <end position="870"/>
    </location>
</feature>
<feature type="compositionally biased region" description="Polar residues" evidence="3">
    <location>
        <begin position="675"/>
        <end position="712"/>
    </location>
</feature>
<dbReference type="InterPro" id="IPR045154">
    <property type="entry name" value="PCF11-like"/>
</dbReference>
<feature type="region of interest" description="Disordered" evidence="3">
    <location>
        <begin position="726"/>
        <end position="794"/>
    </location>
</feature>
<sequence length="1124" mass="121194">MESTRRPFDRSLSKEPGLKKPRLSEDPVAADRISNGRAGFPQRSAVSNSGGGGPRPLRDRDSESTDSVRGPYQLQSGQQLHQELVTQYKTALAELTFNSKPIITNLTIIAGENLHAAKAVAATVCANILEVPSEQKLPSLYLLDSIVKNIGRDYIKYFASRLPEVFCKAYKQVDPTIHPGMRHLFGTWKGVFPPQTLQMIEKELGFTTAANGSSSGTAPRPDSQAQRPAHSIHVNPKYLEARQRLQTNKARGAGSDTSGALVDSHEDVEALDRTGSITSGRSWPDLYAKQHHRDQVNEPVRDRSSSVPYADSEYGSSASGRSGLGTGRVIEKIKEPGYDRPWYESGSNITAMAHQKNGFGLKHGLESYAAPEAANSDSDLQFKQNIASRSTNGMSGNWKNSEEEEFMWGEMNSRPTVHSAADAAKDHWPPDDYDRLGFGSHLRSPQDMHGIGSRDDDEASADSISMDLGQVASRTRVQSWSQKPPPPEGRLLSGTGKSMLGYSEGYPLGSNSSHGTLGRATSQAQLGPAHIGDPSFKFSTNLVPGPKVSVTQQGHTRGSMPSSTRPLAQQPASPSFSSHNPNQLLNFAERSQTSIGPPTDPRRPSGHKNTGYQKQSSEDSLPLPSRDVYQPSTQRLHPQSLRSSSAQIPPLQHKKHAPSAQQRNLEVPDFEPYGQGQNSLPSKVSGSESRSTMGNSSSDQSNPLTVDSPGQSITSSLLDAVEKSGILSSNSPAGSLTKPSFQEARPRSYLGDVQPPLPSRPATDFSSTPHLPSSLAGVDSEQAPSSVNSTSNPVSSLLSSLVAKGLISTVKSDPVLSASPKRPDQPLDRGPGVASTSCAPVSSVPISMSRPLELIPSDPSSLKPEVASSSGAPVSSVPIAMLRPLELIPSDPSSLKPAAKDSDGLPLPAAKTKQLIGFEFRPDVVRNLHPEVVSDLLSELPHQCNLCGLRLKLEETLNRHMEWHASRDPEQNPADKTSRRWYVNSFAWVAGFDHLYLGDSPSDTLGDSIESLESSEQMVPADESQCACILCGELFEDFYSRERDEWMFRGAVYLTSPSSESREKNGDMSGSAILGPIVHANCISEDSVHDLGLACDVNLGFSFFCISKEGKIYRWGGGGGSYGS</sequence>
<dbReference type="GO" id="GO:0003729">
    <property type="term" value="F:mRNA binding"/>
    <property type="evidence" value="ECO:0007669"/>
    <property type="project" value="InterPro"/>
</dbReference>
<feature type="region of interest" description="Disordered" evidence="3">
    <location>
        <begin position="209"/>
        <end position="229"/>
    </location>
</feature>
<dbReference type="GO" id="GO:0006369">
    <property type="term" value="P:termination of RNA polymerase II transcription"/>
    <property type="evidence" value="ECO:0007669"/>
    <property type="project" value="InterPro"/>
</dbReference>
<keyword evidence="1" id="KW-0507">mRNA processing</keyword>
<feature type="compositionally biased region" description="Polar residues" evidence="3">
    <location>
        <begin position="472"/>
        <end position="482"/>
    </location>
</feature>
<dbReference type="InterPro" id="IPR008942">
    <property type="entry name" value="ENTH_VHS"/>
</dbReference>
<evidence type="ECO:0000256" key="1">
    <source>
        <dbReference type="ARBA" id="ARBA00022664"/>
    </source>
</evidence>
<dbReference type="GO" id="GO:0008270">
    <property type="term" value="F:zinc ion binding"/>
    <property type="evidence" value="ECO:0007669"/>
    <property type="project" value="UniProtKB-KW"/>
</dbReference>
<dbReference type="GO" id="GO:0005737">
    <property type="term" value="C:cytoplasm"/>
    <property type="evidence" value="ECO:0007669"/>
    <property type="project" value="TreeGrafter"/>
</dbReference>
<feature type="compositionally biased region" description="Polar residues" evidence="3">
    <location>
        <begin position="607"/>
        <end position="619"/>
    </location>
</feature>
<dbReference type="InterPro" id="IPR057242">
    <property type="entry name" value="PCFS4-like"/>
</dbReference>
<dbReference type="AlphaFoldDB" id="A0AAE1WF29"/>
<dbReference type="SUPFAM" id="SSF48464">
    <property type="entry name" value="ENTH/VHS domain"/>
    <property type="match status" value="1"/>
</dbReference>
<dbReference type="PANTHER" id="PTHR15921:SF3">
    <property type="entry name" value="PRE-MRNA CLEAVAGE COMPLEX 2 PROTEIN PCF11"/>
    <property type="match status" value="1"/>
</dbReference>
<dbReference type="SMART" id="SM00582">
    <property type="entry name" value="RPR"/>
    <property type="match status" value="1"/>
</dbReference>
<dbReference type="GO" id="GO:0005849">
    <property type="term" value="C:mRNA cleavage factor complex"/>
    <property type="evidence" value="ECO:0007669"/>
    <property type="project" value="TreeGrafter"/>
</dbReference>
<dbReference type="EMBL" id="JACGWL010000011">
    <property type="protein sequence ID" value="KAK4392097.1"/>
    <property type="molecule type" value="Genomic_DNA"/>
</dbReference>
<keyword evidence="2" id="KW-0479">Metal-binding</keyword>
<keyword evidence="2" id="KW-0863">Zinc-finger</keyword>
<keyword evidence="7" id="KW-1185">Reference proteome</keyword>
<feature type="region of interest" description="Disordered" evidence="3">
    <location>
        <begin position="290"/>
        <end position="327"/>
    </location>
</feature>
<reference evidence="6" key="1">
    <citation type="submission" date="2020-06" db="EMBL/GenBank/DDBJ databases">
        <authorList>
            <person name="Li T."/>
            <person name="Hu X."/>
            <person name="Zhang T."/>
            <person name="Song X."/>
            <person name="Zhang H."/>
            <person name="Dai N."/>
            <person name="Sheng W."/>
            <person name="Hou X."/>
            <person name="Wei L."/>
        </authorList>
    </citation>
    <scope>NUCLEOTIDE SEQUENCE</scope>
    <source>
        <strain evidence="6">K16</strain>
        <tissue evidence="6">Leaf</tissue>
    </source>
</reference>
<dbReference type="PROSITE" id="PS50157">
    <property type="entry name" value="ZINC_FINGER_C2H2_2"/>
    <property type="match status" value="1"/>
</dbReference>
<evidence type="ECO:0000313" key="6">
    <source>
        <dbReference type="EMBL" id="KAK4392097.1"/>
    </source>
</evidence>